<dbReference type="EMBL" id="SCEB01215597">
    <property type="protein sequence ID" value="RXM28667.1"/>
    <property type="molecule type" value="Genomic_DNA"/>
</dbReference>
<organism evidence="11 12">
    <name type="scientific">Acipenser ruthenus</name>
    <name type="common">Sterlet sturgeon</name>
    <dbReference type="NCBI Taxonomy" id="7906"/>
    <lineage>
        <taxon>Eukaryota</taxon>
        <taxon>Metazoa</taxon>
        <taxon>Chordata</taxon>
        <taxon>Craniata</taxon>
        <taxon>Vertebrata</taxon>
        <taxon>Euteleostomi</taxon>
        <taxon>Actinopterygii</taxon>
        <taxon>Chondrostei</taxon>
        <taxon>Acipenseriformes</taxon>
        <taxon>Acipenseridae</taxon>
        <taxon>Acipenser</taxon>
    </lineage>
</organism>
<dbReference type="Proteomes" id="UP000289886">
    <property type="component" value="Unassembled WGS sequence"/>
</dbReference>
<accession>A0A444U0G9</accession>
<feature type="compositionally biased region" description="Basic and acidic residues" evidence="9">
    <location>
        <begin position="399"/>
        <end position="418"/>
    </location>
</feature>
<proteinExistence type="inferred from homology"/>
<dbReference type="PROSITE" id="PS50102">
    <property type="entry name" value="RRM"/>
    <property type="match status" value="1"/>
</dbReference>
<evidence type="ECO:0000256" key="3">
    <source>
        <dbReference type="ARBA" id="ARBA00022475"/>
    </source>
</evidence>
<evidence type="ECO:0000256" key="5">
    <source>
        <dbReference type="ARBA" id="ARBA00023136"/>
    </source>
</evidence>
<reference evidence="11 12" key="1">
    <citation type="submission" date="2019-01" db="EMBL/GenBank/DDBJ databases">
        <title>Draft Genome and Complete Hox-Cluster Characterization of the Sterlet Sturgeon (Acipenser ruthenus).</title>
        <authorList>
            <person name="Wei Q."/>
        </authorList>
    </citation>
    <scope>NUCLEOTIDE SEQUENCE [LARGE SCALE GENOMIC DNA]</scope>
    <source>
        <strain evidence="11">WHYD16114868_AA</strain>
        <tissue evidence="11">Blood</tissue>
    </source>
</reference>
<feature type="compositionally biased region" description="Basic and acidic residues" evidence="9">
    <location>
        <begin position="619"/>
        <end position="629"/>
    </location>
</feature>
<dbReference type="AlphaFoldDB" id="A0A444U0G9"/>
<evidence type="ECO:0000256" key="8">
    <source>
        <dbReference type="PROSITE-ProRule" id="PRU00176"/>
    </source>
</evidence>
<evidence type="ECO:0000313" key="11">
    <source>
        <dbReference type="EMBL" id="RXM28667.1"/>
    </source>
</evidence>
<dbReference type="SUPFAM" id="SSF54928">
    <property type="entry name" value="RNA-binding domain, RBD"/>
    <property type="match status" value="1"/>
</dbReference>
<dbReference type="InterPro" id="IPR012677">
    <property type="entry name" value="Nucleotide-bd_a/b_plait_sf"/>
</dbReference>
<dbReference type="GO" id="GO:0003723">
    <property type="term" value="F:RNA binding"/>
    <property type="evidence" value="ECO:0007669"/>
    <property type="project" value="UniProtKB-UniRule"/>
</dbReference>
<dbReference type="InterPro" id="IPR028169">
    <property type="entry name" value="Raftlin"/>
</dbReference>
<comment type="subcellular location">
    <subcellularLocation>
        <location evidence="1">Cell membrane</location>
        <topology evidence="1">Lipid-anchor</topology>
    </subcellularLocation>
</comment>
<feature type="compositionally biased region" description="Polar residues" evidence="9">
    <location>
        <begin position="606"/>
        <end position="618"/>
    </location>
</feature>
<sequence length="689" mass="75900">LHHHNVGERGPQISPSTKMANGYILPEGKVTPNTIFVGGIDMKVDEHEIRDFFARYGAVKEVKIITYRGGICKGYGFVSFEEDVDIQTVVERADCDWQALSVQSQDNSIILLEAAEMGCGLPKLEKPDKNSPGKIYSTLKRPQVETKVGTAYSYCFLDFTVGKDAEISGSSAVKLSSLYELPVQLQELYLQGFVLAAVHPFVHPAGEKDQTPQEGLFRAVLIKQADSSEKNNQNGEPHSLEMNMCLSSDQLPGAELIQGFVKRVQVAAEQGVKFVGFIQQYGFPVNLNPHSSEAESSSLHCSRSSSEKEESSQNLIPESRPDSVEANCEQVVSRSGDVEVNVEQQVLEKLSQTLSNEDEGQIEVMNSAELAEVNEVGDKPDGASEAKLAAPTTNGPAEHSAEDSSEHMEVNQDSENSRDNGTPGNTEHTEHKGSKRAEVQTFALFNTPSSQQSSCRYYTVKVPLKVHRKGQGVSSVEADWLDHMTQHFTNGALLVDGYFHLEAENELTPRSVEGTFIFEEASEMDSTAAQAYDAIVVEQWTTFQKLNFKTRSKLNKNTIKDLSNRNRKTNASYLKEKEQEDQNILEDVQKENEKDTEQEDRENSMEKTSPNETETQDTGNEKDRECATEEERDSETAAPEQNPESQSTETSGGNEGGSSNGCDASVQETCATDTSCDTSCVPEISCDCD</sequence>
<keyword evidence="8" id="KW-0694">RNA-binding</keyword>
<dbReference type="PANTHER" id="PTHR17601">
    <property type="entry name" value="RAFTLIN-RELATED"/>
    <property type="match status" value="1"/>
</dbReference>
<evidence type="ECO:0000256" key="7">
    <source>
        <dbReference type="ARBA" id="ARBA00023288"/>
    </source>
</evidence>
<dbReference type="Pfam" id="PF15250">
    <property type="entry name" value="Raftlin"/>
    <property type="match status" value="1"/>
</dbReference>
<evidence type="ECO:0000259" key="10">
    <source>
        <dbReference type="PROSITE" id="PS50102"/>
    </source>
</evidence>
<feature type="compositionally biased region" description="Low complexity" evidence="9">
    <location>
        <begin position="294"/>
        <end position="304"/>
    </location>
</feature>
<feature type="region of interest" description="Disordered" evidence="9">
    <location>
        <begin position="290"/>
        <end position="332"/>
    </location>
</feature>
<protein>
    <submittedName>
        <fullName evidence="11">Raftlin</fullName>
    </submittedName>
</protein>
<evidence type="ECO:0000256" key="2">
    <source>
        <dbReference type="ARBA" id="ARBA00006390"/>
    </source>
</evidence>
<evidence type="ECO:0000256" key="4">
    <source>
        <dbReference type="ARBA" id="ARBA00022707"/>
    </source>
</evidence>
<gene>
    <name evidence="11" type="ORF">EOD39_9514</name>
</gene>
<evidence type="ECO:0000256" key="1">
    <source>
        <dbReference type="ARBA" id="ARBA00004193"/>
    </source>
</evidence>
<comment type="similarity">
    <text evidence="2">Belongs to the raftlin family.</text>
</comment>
<keyword evidence="5" id="KW-0472">Membrane</keyword>
<evidence type="ECO:0000256" key="6">
    <source>
        <dbReference type="ARBA" id="ARBA00023139"/>
    </source>
</evidence>
<keyword evidence="7" id="KW-0449">Lipoprotein</keyword>
<evidence type="ECO:0000313" key="12">
    <source>
        <dbReference type="Proteomes" id="UP000289886"/>
    </source>
</evidence>
<dbReference type="Pfam" id="PF00076">
    <property type="entry name" value="RRM_1"/>
    <property type="match status" value="1"/>
</dbReference>
<keyword evidence="3" id="KW-1003">Cell membrane</keyword>
<feature type="domain" description="RRM" evidence="10">
    <location>
        <begin position="33"/>
        <end position="117"/>
    </location>
</feature>
<dbReference type="Gene3D" id="3.30.70.330">
    <property type="match status" value="1"/>
</dbReference>
<dbReference type="PANTHER" id="PTHR17601:SF3">
    <property type="entry name" value="RAFTLIN"/>
    <property type="match status" value="1"/>
</dbReference>
<dbReference type="SMART" id="SM00360">
    <property type="entry name" value="RRM"/>
    <property type="match status" value="1"/>
</dbReference>
<comment type="caution">
    <text evidence="11">The sequence shown here is derived from an EMBL/GenBank/DDBJ whole genome shotgun (WGS) entry which is preliminary data.</text>
</comment>
<keyword evidence="4" id="KW-0519">Myristate</keyword>
<evidence type="ECO:0000256" key="9">
    <source>
        <dbReference type="SAM" id="MobiDB-lite"/>
    </source>
</evidence>
<feature type="region of interest" description="Disordered" evidence="9">
    <location>
        <begin position="377"/>
        <end position="436"/>
    </location>
</feature>
<name>A0A444U0G9_ACIRT</name>
<dbReference type="InterPro" id="IPR035979">
    <property type="entry name" value="RBD_domain_sf"/>
</dbReference>
<feature type="compositionally biased region" description="Basic and acidic residues" evidence="9">
    <location>
        <begin position="587"/>
        <end position="605"/>
    </location>
</feature>
<feature type="non-terminal residue" evidence="11">
    <location>
        <position position="1"/>
    </location>
</feature>
<keyword evidence="6" id="KW-0564">Palmitate</keyword>
<dbReference type="GO" id="GO:0005886">
    <property type="term" value="C:plasma membrane"/>
    <property type="evidence" value="ECO:0007669"/>
    <property type="project" value="UniProtKB-SubCell"/>
</dbReference>
<feature type="compositionally biased region" description="Basic and acidic residues" evidence="9">
    <location>
        <begin position="427"/>
        <end position="436"/>
    </location>
</feature>
<feature type="region of interest" description="Disordered" evidence="9">
    <location>
        <begin position="559"/>
        <end position="665"/>
    </location>
</feature>
<keyword evidence="12" id="KW-1185">Reference proteome</keyword>
<dbReference type="InterPro" id="IPR000504">
    <property type="entry name" value="RRM_dom"/>
</dbReference>